<proteinExistence type="predicted"/>
<dbReference type="EMBL" id="CACVKT020009555">
    <property type="protein sequence ID" value="CAC5422339.1"/>
    <property type="molecule type" value="Genomic_DNA"/>
</dbReference>
<accession>A0A6J8ENW3</accession>
<protein>
    <submittedName>
        <fullName evidence="1">Uncharacterized protein</fullName>
    </submittedName>
</protein>
<evidence type="ECO:0000313" key="2">
    <source>
        <dbReference type="Proteomes" id="UP000507470"/>
    </source>
</evidence>
<reference evidence="1 2" key="1">
    <citation type="submission" date="2020-06" db="EMBL/GenBank/DDBJ databases">
        <authorList>
            <person name="Li R."/>
            <person name="Bekaert M."/>
        </authorList>
    </citation>
    <scope>NUCLEOTIDE SEQUENCE [LARGE SCALE GENOMIC DNA]</scope>
    <source>
        <strain evidence="2">wild</strain>
    </source>
</reference>
<gene>
    <name evidence="1" type="ORF">MCOR_54393</name>
</gene>
<evidence type="ECO:0000313" key="1">
    <source>
        <dbReference type="EMBL" id="CAC5422339.1"/>
    </source>
</evidence>
<dbReference type="Proteomes" id="UP000507470">
    <property type="component" value="Unassembled WGS sequence"/>
</dbReference>
<dbReference type="AlphaFoldDB" id="A0A6J8ENW3"/>
<organism evidence="1 2">
    <name type="scientific">Mytilus coruscus</name>
    <name type="common">Sea mussel</name>
    <dbReference type="NCBI Taxonomy" id="42192"/>
    <lineage>
        <taxon>Eukaryota</taxon>
        <taxon>Metazoa</taxon>
        <taxon>Spiralia</taxon>
        <taxon>Lophotrochozoa</taxon>
        <taxon>Mollusca</taxon>
        <taxon>Bivalvia</taxon>
        <taxon>Autobranchia</taxon>
        <taxon>Pteriomorphia</taxon>
        <taxon>Mytilida</taxon>
        <taxon>Mytiloidea</taxon>
        <taxon>Mytilidae</taxon>
        <taxon>Mytilinae</taxon>
        <taxon>Mytilus</taxon>
    </lineage>
</organism>
<name>A0A6J8ENW3_MYTCO</name>
<keyword evidence="2" id="KW-1185">Reference proteome</keyword>
<dbReference type="OrthoDB" id="6157809at2759"/>
<sequence length="285" mass="32992">MRSTLTCPYERSCWMNKTDFEKQSEMYSNLSILEKQIEFRNILTGLACMKVDTGQNKPQTNITEEECEIFNDFFVNVAKNIGSNQIKVDDDHPSILAIKDNLPDLDQNSFTFSPIDKDFVEKRIGKINVKKATEIDGISPKLLHFATALVKPLTDIVNISLCVLEKGNYRPEVELFLEKIVNADGIFMAPSKVDAELQWHRATNRKEKDNEQIASNWLPVYSEIEIRRMTEEDDAISQVIHWLDIGKEPTQALLRLSSPNRRFLWVSRFCLEIHNPLLLVYRKNR</sequence>